<name>A0ABW9G258_9GAMM</name>
<reference evidence="2 3" key="1">
    <citation type="journal article" date="2013" name="Int. J. Syst. Evol. Microbiol.">
        <title>Celerinatantimonas yamalensis sp. nov., a cold-adapted diazotrophic bacterium from a cold permafrost brine.</title>
        <authorList>
            <person name="Shcherbakova V."/>
            <person name="Chuvilskaya N."/>
            <person name="Rivkina E."/>
            <person name="Demidov N."/>
            <person name="Uchaeva V."/>
            <person name="Suetin S."/>
            <person name="Suzina N."/>
            <person name="Gilichinsky D."/>
        </authorList>
    </citation>
    <scope>NUCLEOTIDE SEQUENCE [LARGE SCALE GENOMIC DNA]</scope>
    <source>
        <strain evidence="2 3">C7</strain>
    </source>
</reference>
<gene>
    <name evidence="2" type="ORF">ABUE30_01510</name>
</gene>
<keyword evidence="1" id="KW-0812">Transmembrane</keyword>
<evidence type="ECO:0008006" key="4">
    <source>
        <dbReference type="Google" id="ProtNLM"/>
    </source>
</evidence>
<dbReference type="EMBL" id="JBEQCT010000001">
    <property type="protein sequence ID" value="MFM2483761.1"/>
    <property type="molecule type" value="Genomic_DNA"/>
</dbReference>
<keyword evidence="3" id="KW-1185">Reference proteome</keyword>
<evidence type="ECO:0000256" key="1">
    <source>
        <dbReference type="SAM" id="Phobius"/>
    </source>
</evidence>
<sequence length="120" mass="13502">MTLLKRVVMANLVTIFIVYLLSQHVSAFAAHSVGDFCFEMMIVLWGIAAISWRGGLFFRRATALKAIRHNRQLPFVDEQQERVTQLNYKGQTDYSSEVMLFIAGAPAALICAVMTFISLN</sequence>
<organism evidence="2 3">
    <name type="scientific">Celerinatantimonas yamalensis</name>
    <dbReference type="NCBI Taxonomy" id="559956"/>
    <lineage>
        <taxon>Bacteria</taxon>
        <taxon>Pseudomonadati</taxon>
        <taxon>Pseudomonadota</taxon>
        <taxon>Gammaproteobacteria</taxon>
        <taxon>Celerinatantimonadaceae</taxon>
        <taxon>Celerinatantimonas</taxon>
    </lineage>
</organism>
<feature type="transmembrane region" description="Helical" evidence="1">
    <location>
        <begin position="40"/>
        <end position="58"/>
    </location>
</feature>
<dbReference type="Proteomes" id="UP001629953">
    <property type="component" value="Unassembled WGS sequence"/>
</dbReference>
<dbReference type="RefSeq" id="WP_408621920.1">
    <property type="nucleotide sequence ID" value="NZ_JBEQCT010000001.1"/>
</dbReference>
<accession>A0ABW9G258</accession>
<evidence type="ECO:0000313" key="2">
    <source>
        <dbReference type="EMBL" id="MFM2483761.1"/>
    </source>
</evidence>
<keyword evidence="1" id="KW-0472">Membrane</keyword>
<proteinExistence type="predicted"/>
<feature type="transmembrane region" description="Helical" evidence="1">
    <location>
        <begin position="98"/>
        <end position="119"/>
    </location>
</feature>
<protein>
    <recommendedName>
        <fullName evidence="4">DUF3899 domain-containing protein</fullName>
    </recommendedName>
</protein>
<comment type="caution">
    <text evidence="2">The sequence shown here is derived from an EMBL/GenBank/DDBJ whole genome shotgun (WGS) entry which is preliminary data.</text>
</comment>
<keyword evidence="1" id="KW-1133">Transmembrane helix</keyword>
<evidence type="ECO:0000313" key="3">
    <source>
        <dbReference type="Proteomes" id="UP001629953"/>
    </source>
</evidence>